<dbReference type="Gene3D" id="2.60.120.680">
    <property type="entry name" value="GOLD domain"/>
    <property type="match status" value="1"/>
</dbReference>
<dbReference type="Proteomes" id="UP001152747">
    <property type="component" value="Unassembled WGS sequence"/>
</dbReference>
<dbReference type="SUPFAM" id="SSF52087">
    <property type="entry name" value="CRAL/TRIO domain"/>
    <property type="match status" value="1"/>
</dbReference>
<comment type="caution">
    <text evidence="3">The sequence shown here is derived from an EMBL/GenBank/DDBJ whole genome shotgun (WGS) entry which is preliminary data.</text>
</comment>
<dbReference type="PROSITE" id="PS50191">
    <property type="entry name" value="CRAL_TRIO"/>
    <property type="match status" value="1"/>
</dbReference>
<dbReference type="InterPro" id="IPR009038">
    <property type="entry name" value="GOLD_dom"/>
</dbReference>
<feature type="domain" description="GOLD" evidence="2">
    <location>
        <begin position="307"/>
        <end position="402"/>
    </location>
</feature>
<dbReference type="Gene3D" id="3.40.525.10">
    <property type="entry name" value="CRAL-TRIO lipid binding domain"/>
    <property type="match status" value="1"/>
</dbReference>
<gene>
    <name evidence="3" type="ORF">CAMP_LOCUS8495</name>
</gene>
<dbReference type="OrthoDB" id="1434354at2759"/>
<dbReference type="Pfam" id="PF00650">
    <property type="entry name" value="CRAL_TRIO"/>
    <property type="match status" value="1"/>
</dbReference>
<dbReference type="EMBL" id="CANHGI010000003">
    <property type="protein sequence ID" value="CAI5445858.1"/>
    <property type="molecule type" value="Genomic_DNA"/>
</dbReference>
<organism evidence="3 4">
    <name type="scientific">Caenorhabditis angaria</name>
    <dbReference type="NCBI Taxonomy" id="860376"/>
    <lineage>
        <taxon>Eukaryota</taxon>
        <taxon>Metazoa</taxon>
        <taxon>Ecdysozoa</taxon>
        <taxon>Nematoda</taxon>
        <taxon>Chromadorea</taxon>
        <taxon>Rhabditida</taxon>
        <taxon>Rhabditina</taxon>
        <taxon>Rhabditomorpha</taxon>
        <taxon>Rhabditoidea</taxon>
        <taxon>Rhabditidae</taxon>
        <taxon>Peloderinae</taxon>
        <taxon>Caenorhabditis</taxon>
    </lineage>
</organism>
<evidence type="ECO:0000259" key="2">
    <source>
        <dbReference type="PROSITE" id="PS50866"/>
    </source>
</evidence>
<dbReference type="PANTHER" id="PTHR23324">
    <property type="entry name" value="SEC14 RELATED PROTEIN"/>
    <property type="match status" value="1"/>
</dbReference>
<dbReference type="PANTHER" id="PTHR23324:SF87">
    <property type="entry name" value="CRAL-TRIO DOMAIN-CONTAINING PROTEIN C34C12.6"/>
    <property type="match status" value="1"/>
</dbReference>
<feature type="domain" description="CRAL-TRIO" evidence="1">
    <location>
        <begin position="89"/>
        <end position="272"/>
    </location>
</feature>
<proteinExistence type="predicted"/>
<dbReference type="InterPro" id="IPR001251">
    <property type="entry name" value="CRAL-TRIO_dom"/>
</dbReference>
<reference evidence="3" key="1">
    <citation type="submission" date="2022-11" db="EMBL/GenBank/DDBJ databases">
        <authorList>
            <person name="Kikuchi T."/>
        </authorList>
    </citation>
    <scope>NUCLEOTIDE SEQUENCE</scope>
    <source>
        <strain evidence="3">PS1010</strain>
    </source>
</reference>
<dbReference type="SUPFAM" id="SSF101576">
    <property type="entry name" value="Supernatant protein factor (SPF), C-terminal domain"/>
    <property type="match status" value="1"/>
</dbReference>
<protein>
    <recommendedName>
        <fullName evidence="5">CRAL-TRIO domain-containing protein</fullName>
    </recommendedName>
</protein>
<evidence type="ECO:0008006" key="5">
    <source>
        <dbReference type="Google" id="ProtNLM"/>
    </source>
</evidence>
<dbReference type="GO" id="GO:0005737">
    <property type="term" value="C:cytoplasm"/>
    <property type="evidence" value="ECO:0007669"/>
    <property type="project" value="TreeGrafter"/>
</dbReference>
<sequence>MTAAAKLEDRSGQPITEAERKTIEEVRKRITDSLPEGIPSDIDTDINLCRWIRGYKGDQIKLVDNFKHYIASRKAAGFVGEDFAEKFFEMDEIEPFLKWIASSRLQDRQWSEELNAYLFVERAWSQPREFIKTFKTSDYLLHCFGYSEMLQQLILRREKNQSPEKGPVQTIVIFDLSTVNITDYVNPMSGYMKLWQIRSELWQNWYPEMVQRIYLVNPPRLINLLWKVARVFLSEENLKRIEIVGNMPDLANKHLPRWFVPKEYGGDFVNTTPPGDETGVSIRQKITNKDHYIPHLHYKANGLLDRPKSSHKDISPNTPFVVNIQVGEGKSLLWDFTVSGEVEFCISRNKNPNDLVYPRLHLVTNKLNEEGVLKKLREGEYSLEFFNTSGYFTLKLEYTIAVV</sequence>
<dbReference type="InterPro" id="IPR051064">
    <property type="entry name" value="SEC14/CRAL-TRIO_domain"/>
</dbReference>
<name>A0A9P1IK10_9PELO</name>
<keyword evidence="4" id="KW-1185">Reference proteome</keyword>
<accession>A0A9P1IK10</accession>
<dbReference type="CDD" id="cd00170">
    <property type="entry name" value="SEC14"/>
    <property type="match status" value="1"/>
</dbReference>
<dbReference type="PROSITE" id="PS50866">
    <property type="entry name" value="GOLD"/>
    <property type="match status" value="1"/>
</dbReference>
<evidence type="ECO:0000313" key="3">
    <source>
        <dbReference type="EMBL" id="CAI5445858.1"/>
    </source>
</evidence>
<dbReference type="AlphaFoldDB" id="A0A9P1IK10"/>
<dbReference type="InterPro" id="IPR036598">
    <property type="entry name" value="GOLD_dom_sf"/>
</dbReference>
<evidence type="ECO:0000313" key="4">
    <source>
        <dbReference type="Proteomes" id="UP001152747"/>
    </source>
</evidence>
<evidence type="ECO:0000259" key="1">
    <source>
        <dbReference type="PROSITE" id="PS50191"/>
    </source>
</evidence>
<dbReference type="SMART" id="SM00516">
    <property type="entry name" value="SEC14"/>
    <property type="match status" value="1"/>
</dbReference>
<dbReference type="InterPro" id="IPR036865">
    <property type="entry name" value="CRAL-TRIO_dom_sf"/>
</dbReference>